<dbReference type="GO" id="GO:0042302">
    <property type="term" value="F:structural constituent of cuticle"/>
    <property type="evidence" value="ECO:0007669"/>
    <property type="project" value="UniProtKB-UniRule"/>
</dbReference>
<evidence type="ECO:0000256" key="1">
    <source>
        <dbReference type="ARBA" id="ARBA00022460"/>
    </source>
</evidence>
<reference evidence="4" key="1">
    <citation type="journal article" date="2016" name="Gigascience">
        <title>De novo construction of an expanded transcriptome assembly for the western tarnished plant bug, Lygus hesperus.</title>
        <authorList>
            <person name="Tassone E.E."/>
            <person name="Geib S.M."/>
            <person name="Hall B."/>
            <person name="Fabrick J.A."/>
            <person name="Brent C.S."/>
            <person name="Hull J.J."/>
        </authorList>
    </citation>
    <scope>NUCLEOTIDE SEQUENCE</scope>
</reference>
<feature type="non-terminal residue" evidence="4">
    <location>
        <position position="1"/>
    </location>
</feature>
<evidence type="ECO:0000313" key="4">
    <source>
        <dbReference type="EMBL" id="JAQ03401.1"/>
    </source>
</evidence>
<keyword evidence="1 2" id="KW-0193">Cuticle</keyword>
<protein>
    <submittedName>
        <fullName evidence="4">Larval cuticle protein A2B</fullName>
    </submittedName>
</protein>
<evidence type="ECO:0000256" key="3">
    <source>
        <dbReference type="SAM" id="SignalP"/>
    </source>
</evidence>
<accession>A0A146L4E6</accession>
<dbReference type="InterPro" id="IPR031311">
    <property type="entry name" value="CHIT_BIND_RR_consensus"/>
</dbReference>
<dbReference type="InterPro" id="IPR051217">
    <property type="entry name" value="Insect_Cuticle_Struc_Prot"/>
</dbReference>
<feature type="chain" id="PRO_5007527088" evidence="3">
    <location>
        <begin position="20"/>
        <end position="211"/>
    </location>
</feature>
<dbReference type="GO" id="GO:0031012">
    <property type="term" value="C:extracellular matrix"/>
    <property type="evidence" value="ECO:0007669"/>
    <property type="project" value="TreeGrafter"/>
</dbReference>
<dbReference type="PROSITE" id="PS51155">
    <property type="entry name" value="CHIT_BIND_RR_2"/>
    <property type="match status" value="1"/>
</dbReference>
<dbReference type="Pfam" id="PF00379">
    <property type="entry name" value="Chitin_bind_4"/>
    <property type="match status" value="1"/>
</dbReference>
<sequence>STMAFKFVVLAALFAITNASGVFSPLGYAAAPLAPVVAPVVAPIAKTVISTEYDPHPKYSYGYSVNDAITGDFKSQVEARDGDFVQGQYSLFDSDGTKRTVDYTADPFKGFNAVVSKTPIAKAVVAAPVAPVAPVAAHIATPVPAPIAAPVAAPIAAPVAAPLAAPVAYGAGYLPYAAYPHAAGIATQYSVSGHAYPYGLAYKSAIPQIYY</sequence>
<organism evidence="4">
    <name type="scientific">Lygus hesperus</name>
    <name type="common">Western plant bug</name>
    <dbReference type="NCBI Taxonomy" id="30085"/>
    <lineage>
        <taxon>Eukaryota</taxon>
        <taxon>Metazoa</taxon>
        <taxon>Ecdysozoa</taxon>
        <taxon>Arthropoda</taxon>
        <taxon>Hexapoda</taxon>
        <taxon>Insecta</taxon>
        <taxon>Pterygota</taxon>
        <taxon>Neoptera</taxon>
        <taxon>Paraneoptera</taxon>
        <taxon>Hemiptera</taxon>
        <taxon>Heteroptera</taxon>
        <taxon>Panheteroptera</taxon>
        <taxon>Cimicomorpha</taxon>
        <taxon>Miridae</taxon>
        <taxon>Mirini</taxon>
        <taxon>Lygus</taxon>
    </lineage>
</organism>
<dbReference type="PANTHER" id="PTHR12236">
    <property type="entry name" value="STRUCTURAL CONTITUENT OF CUTICLE"/>
    <property type="match status" value="1"/>
</dbReference>
<name>A0A146L4E6_LYGHE</name>
<dbReference type="PRINTS" id="PR00947">
    <property type="entry name" value="CUTICLE"/>
</dbReference>
<dbReference type="GO" id="GO:0005615">
    <property type="term" value="C:extracellular space"/>
    <property type="evidence" value="ECO:0007669"/>
    <property type="project" value="TreeGrafter"/>
</dbReference>
<proteinExistence type="predicted"/>
<feature type="signal peptide" evidence="3">
    <location>
        <begin position="1"/>
        <end position="19"/>
    </location>
</feature>
<dbReference type="EMBL" id="GDHC01015228">
    <property type="protein sequence ID" value="JAQ03401.1"/>
    <property type="molecule type" value="Transcribed_RNA"/>
</dbReference>
<dbReference type="PROSITE" id="PS00233">
    <property type="entry name" value="CHIT_BIND_RR_1"/>
    <property type="match status" value="1"/>
</dbReference>
<dbReference type="InterPro" id="IPR000618">
    <property type="entry name" value="Insect_cuticle"/>
</dbReference>
<gene>
    <name evidence="4" type="primary">CUA2B_6</name>
    <name evidence="4" type="ORF">g.22811</name>
</gene>
<dbReference type="PANTHER" id="PTHR12236:SF75">
    <property type="entry name" value="CUTICULAR PROTEIN 62BB, ISOFORM A"/>
    <property type="match status" value="1"/>
</dbReference>
<evidence type="ECO:0000256" key="2">
    <source>
        <dbReference type="PROSITE-ProRule" id="PRU00497"/>
    </source>
</evidence>
<dbReference type="AlphaFoldDB" id="A0A146L4E6"/>
<keyword evidence="3" id="KW-0732">Signal</keyword>